<dbReference type="SMART" id="SM00487">
    <property type="entry name" value="DEXDc"/>
    <property type="match status" value="1"/>
</dbReference>
<dbReference type="PROSITE" id="PS51194">
    <property type="entry name" value="HELICASE_CTER"/>
    <property type="match status" value="1"/>
</dbReference>
<dbReference type="Gene3D" id="1.20.120.1080">
    <property type="match status" value="1"/>
</dbReference>
<dbReference type="Pfam" id="PF00271">
    <property type="entry name" value="Helicase_C"/>
    <property type="match status" value="1"/>
</dbReference>
<reference evidence="19" key="1">
    <citation type="submission" date="2021-01" db="UniProtKB">
        <authorList>
            <consortium name="EnsemblMetazoa"/>
        </authorList>
    </citation>
    <scope>IDENTIFICATION</scope>
</reference>
<keyword evidence="7" id="KW-0547">Nucleotide-binding</keyword>
<sequence length="1353" mass="154478">MEKVDAEKDKLRLEAARLTEKYFSDELNLPKKKNLPVVRSWSTILQSINNKPVTIVIGTTGCGKTTQVPQLMLEEKLFRQGQFCRIAVTQPRRIAAISVAETVCRERHWKCGTICGYQVGMDRFISEDSCIQYMTTNVLVEKIIHKGNLETFTHIIVDEIHERHQDLDCLLYLLKSLSDKMENEGKVVPKLILMSATAEWTIYANYFNLSRVDVVHVSGEVHRVQKIYLDDLPPKLSQELRPLIVVDKLRNESGDSSKEYIKPGASRAQFRAVTQLISSLNASEDAEGTSNRGAVLIFLPGVSDIKAMIKCFDETRENRLLLLIALHSKAPLDNQNRIFQEAPAGKRKVIVATNIAESSITVPDIRYVIDFCLTKNQVVDRNSGFASYQVEFCSRASCDQRAGRAGRVQNGVVYRLLSRHDYEMLPEFSEPEILRSPVDITVLKIKKFGLNKPKQVLAGFISPPRSEDVGRAIIKLKEVQALQLEHEGKVDLDDGDLTIMGRVMASLPLDVRLSKLILMGFAFDCFEECVKMAACMSVDDLLTPVDDPMERYKGKLDWAEGHYSDPLLLLNVFDEYLTYKESSGPAFGTYASKEWARKRGLEARRLAEAFALYEELKERLLRIGFSKPQGPNRKPRESSTHNFLIMTALCGAFYPHYYVQKDIDSDKVLSEVGFNNPSTTMVIRNMAPEYGQLYCQAIRIRLQDCLNDDEVEFHFKGSDVYLLFKNHDINQVPRSMYLCQKYYLLHRRLELPRIHEPEAKRLLNQVGRPMDDKSGQSNDVGVVVVSREVEQLPRLQKASWPLKSHFKGTISWWNEENAFQGYLQLEERMKQLKDIVTEIHNEFGTRKASPTVVTKPQVGMIVLAAYQGILFRSRIVTISSDGITVFFIDYGNTSKVGINQVYVLPLSMLLCSHEAPFAYEFQLANVHSLDGKPVKPTGFQKLLINKPCRVELYSIVDNVFRVDIFVESDEEIHINEQLRYDRIAVFLDEPQISSQIHELEDHGVNFANSDCCVIKGEVYTDPNQCSSDIEIIGSPCSPLAKSCSLDTLKRNHHVKDIYVNEQSVNQVMFGEIGVQRRFIVAHSERLSSDKRLQLLRTTLMPKLNMMLPFVALVFSPRAEYRCSDNQTAYIRAICGLGAVENEDGIVESVCPESDIDVPFSHELGRTDVKIINRIRSLLNEAFCGNNQFLEWSSLPILRIQDKLVQEILKFINNKNRQCLTPDLKNEPEYRFQWSKAFKRYDAQDHSSRRQALFRPHCAVPIRTKQMFELLTQTHDFMEAAKGVDQIQILMCPICIKVFGNRRDAREHMAKEEHRIQYKKLRGKSDFDEELGGKESTRCTSTSLNWNVASHFTS</sequence>
<dbReference type="CDD" id="cd17917">
    <property type="entry name" value="DEXHc_RHA-like"/>
    <property type="match status" value="1"/>
</dbReference>
<dbReference type="GO" id="GO:0005737">
    <property type="term" value="C:cytoplasm"/>
    <property type="evidence" value="ECO:0007669"/>
    <property type="project" value="UniProtKB-SubCell"/>
</dbReference>
<dbReference type="EC" id="3.6.4.13" evidence="3"/>
<name>A0A7M7JN11_VARDE</name>
<proteinExistence type="inferred from homology"/>
<dbReference type="Pfam" id="PF21010">
    <property type="entry name" value="HA2_C"/>
    <property type="match status" value="1"/>
</dbReference>
<keyword evidence="8" id="KW-0221">Differentiation</keyword>
<organism evidence="19 20">
    <name type="scientific">Varroa destructor</name>
    <name type="common">Honeybee mite</name>
    <dbReference type="NCBI Taxonomy" id="109461"/>
    <lineage>
        <taxon>Eukaryota</taxon>
        <taxon>Metazoa</taxon>
        <taxon>Ecdysozoa</taxon>
        <taxon>Arthropoda</taxon>
        <taxon>Chelicerata</taxon>
        <taxon>Arachnida</taxon>
        <taxon>Acari</taxon>
        <taxon>Parasitiformes</taxon>
        <taxon>Mesostigmata</taxon>
        <taxon>Gamasina</taxon>
        <taxon>Dermanyssoidea</taxon>
        <taxon>Varroidae</taxon>
        <taxon>Varroa</taxon>
    </lineage>
</organism>
<dbReference type="InterPro" id="IPR035437">
    <property type="entry name" value="SNase_OB-fold_sf"/>
</dbReference>
<dbReference type="GeneID" id="111245563"/>
<dbReference type="SMART" id="SM00333">
    <property type="entry name" value="TUDOR"/>
    <property type="match status" value="1"/>
</dbReference>
<keyword evidence="9" id="KW-0378">Hydrolase</keyword>
<dbReference type="SMART" id="SM00490">
    <property type="entry name" value="HELICc"/>
    <property type="match status" value="1"/>
</dbReference>
<dbReference type="GO" id="GO:0016787">
    <property type="term" value="F:hydrolase activity"/>
    <property type="evidence" value="ECO:0007669"/>
    <property type="project" value="UniProtKB-KW"/>
</dbReference>
<keyword evidence="10" id="KW-0347">Helicase</keyword>
<dbReference type="GO" id="GO:0030154">
    <property type="term" value="P:cell differentiation"/>
    <property type="evidence" value="ECO:0007669"/>
    <property type="project" value="UniProtKB-KW"/>
</dbReference>
<dbReference type="CDD" id="cd18791">
    <property type="entry name" value="SF2_C_RHA"/>
    <property type="match status" value="1"/>
</dbReference>
<dbReference type="InterPro" id="IPR014001">
    <property type="entry name" value="Helicase_ATP-bd"/>
</dbReference>
<evidence type="ECO:0000256" key="6">
    <source>
        <dbReference type="ARBA" id="ARBA00022490"/>
    </source>
</evidence>
<dbReference type="GO" id="GO:0003724">
    <property type="term" value="F:RNA helicase activity"/>
    <property type="evidence" value="ECO:0007669"/>
    <property type="project" value="UniProtKB-EC"/>
</dbReference>
<dbReference type="CTD" id="41919"/>
<evidence type="ECO:0000256" key="7">
    <source>
        <dbReference type="ARBA" id="ARBA00022741"/>
    </source>
</evidence>
<dbReference type="RefSeq" id="XP_022649806.1">
    <property type="nucleotide sequence ID" value="XM_022794071.1"/>
</dbReference>
<evidence type="ECO:0000256" key="8">
    <source>
        <dbReference type="ARBA" id="ARBA00022782"/>
    </source>
</evidence>
<dbReference type="KEGG" id="vde:111245563"/>
<evidence type="ECO:0000313" key="19">
    <source>
        <dbReference type="EnsemblMetazoa" id="XP_022649806"/>
    </source>
</evidence>
<evidence type="ECO:0000259" key="16">
    <source>
        <dbReference type="PROSITE" id="PS50304"/>
    </source>
</evidence>
<dbReference type="PANTHER" id="PTHR18934">
    <property type="entry name" value="ATP-DEPENDENT RNA HELICASE"/>
    <property type="match status" value="1"/>
</dbReference>
<dbReference type="PANTHER" id="PTHR18934:SF113">
    <property type="entry name" value="ATP-DEPENDENT RNA HELICASE TDRD9"/>
    <property type="match status" value="1"/>
</dbReference>
<keyword evidence="6" id="KW-0963">Cytoplasm</keyword>
<dbReference type="GO" id="GO:0005524">
    <property type="term" value="F:ATP binding"/>
    <property type="evidence" value="ECO:0007669"/>
    <property type="project" value="UniProtKB-KW"/>
</dbReference>
<accession>A0A7M7JN11</accession>
<dbReference type="InterPro" id="IPR007502">
    <property type="entry name" value="Helicase-assoc_dom"/>
</dbReference>
<dbReference type="InParanoid" id="A0A7M7JN11"/>
<dbReference type="SMART" id="SM00847">
    <property type="entry name" value="HA2"/>
    <property type="match status" value="1"/>
</dbReference>
<dbReference type="GO" id="GO:0007283">
    <property type="term" value="P:spermatogenesis"/>
    <property type="evidence" value="ECO:0007669"/>
    <property type="project" value="UniProtKB-KW"/>
</dbReference>
<dbReference type="PROSITE" id="PS50304">
    <property type="entry name" value="TUDOR"/>
    <property type="match status" value="1"/>
</dbReference>
<keyword evidence="11" id="KW-0067">ATP-binding</keyword>
<evidence type="ECO:0000256" key="2">
    <source>
        <dbReference type="ARBA" id="ARBA00008792"/>
    </source>
</evidence>
<dbReference type="Gene3D" id="2.30.30.140">
    <property type="match status" value="1"/>
</dbReference>
<dbReference type="OMA" id="ETRLTYC"/>
<evidence type="ECO:0000259" key="18">
    <source>
        <dbReference type="PROSITE" id="PS51194"/>
    </source>
</evidence>
<keyword evidence="5" id="KW-0217">Developmental protein</keyword>
<dbReference type="SUPFAM" id="SSF52540">
    <property type="entry name" value="P-loop containing nucleoside triphosphate hydrolases"/>
    <property type="match status" value="1"/>
</dbReference>
<keyword evidence="12" id="KW-0744">Spermatogenesis</keyword>
<evidence type="ECO:0000256" key="14">
    <source>
        <dbReference type="ARBA" id="ARBA00023254"/>
    </source>
</evidence>
<comment type="similarity">
    <text evidence="2">Belongs to the DEAD box helicase family. DEAH subfamily.</text>
</comment>
<evidence type="ECO:0000256" key="11">
    <source>
        <dbReference type="ARBA" id="ARBA00022840"/>
    </source>
</evidence>
<keyword evidence="13" id="KW-0943">RNA-mediated gene silencing</keyword>
<evidence type="ECO:0000256" key="10">
    <source>
        <dbReference type="ARBA" id="ARBA00022806"/>
    </source>
</evidence>
<dbReference type="PROSITE" id="PS51192">
    <property type="entry name" value="HELICASE_ATP_BIND_1"/>
    <property type="match status" value="1"/>
</dbReference>
<dbReference type="InterPro" id="IPR002999">
    <property type="entry name" value="Tudor"/>
</dbReference>
<keyword evidence="20" id="KW-1185">Reference proteome</keyword>
<evidence type="ECO:0000256" key="5">
    <source>
        <dbReference type="ARBA" id="ARBA00022473"/>
    </source>
</evidence>
<evidence type="ECO:0000256" key="4">
    <source>
        <dbReference type="ARBA" id="ARBA00013352"/>
    </source>
</evidence>
<dbReference type="GO" id="GO:0003723">
    <property type="term" value="F:RNA binding"/>
    <property type="evidence" value="ECO:0007669"/>
    <property type="project" value="TreeGrafter"/>
</dbReference>
<evidence type="ECO:0000256" key="13">
    <source>
        <dbReference type="ARBA" id="ARBA00023158"/>
    </source>
</evidence>
<dbReference type="Gene3D" id="3.40.50.300">
    <property type="entry name" value="P-loop containing nucleotide triphosphate hydrolases"/>
    <property type="match status" value="2"/>
</dbReference>
<dbReference type="EnsemblMetazoa" id="XM_022794071">
    <property type="protein sequence ID" value="XP_022649806"/>
    <property type="gene ID" value="LOC111245563"/>
</dbReference>
<dbReference type="OrthoDB" id="66977at2759"/>
<dbReference type="SUPFAM" id="SSF63748">
    <property type="entry name" value="Tudor/PWWP/MBT"/>
    <property type="match status" value="1"/>
</dbReference>
<dbReference type="Proteomes" id="UP000594260">
    <property type="component" value="Unplaced"/>
</dbReference>
<feature type="domain" description="Tudor" evidence="16">
    <location>
        <begin position="855"/>
        <end position="911"/>
    </location>
</feature>
<evidence type="ECO:0000256" key="3">
    <source>
        <dbReference type="ARBA" id="ARBA00012552"/>
    </source>
</evidence>
<dbReference type="GO" id="GO:0031047">
    <property type="term" value="P:regulatory ncRNA-mediated gene silencing"/>
    <property type="evidence" value="ECO:0007669"/>
    <property type="project" value="UniProtKB-KW"/>
</dbReference>
<dbReference type="InterPro" id="IPR001650">
    <property type="entry name" value="Helicase_C-like"/>
</dbReference>
<dbReference type="PROSITE" id="PS00028">
    <property type="entry name" value="ZINC_FINGER_C2H2_1"/>
    <property type="match status" value="1"/>
</dbReference>
<dbReference type="Pfam" id="PF00567">
    <property type="entry name" value="TUDOR"/>
    <property type="match status" value="1"/>
</dbReference>
<dbReference type="InterPro" id="IPR011545">
    <property type="entry name" value="DEAD/DEAH_box_helicase_dom"/>
</dbReference>
<dbReference type="FunCoup" id="A0A7M7JN11">
    <property type="interactions" value="113"/>
</dbReference>
<feature type="domain" description="Helicase ATP-binding" evidence="17">
    <location>
        <begin position="45"/>
        <end position="216"/>
    </location>
</feature>
<evidence type="ECO:0000256" key="15">
    <source>
        <dbReference type="ARBA" id="ARBA00047984"/>
    </source>
</evidence>
<comment type="catalytic activity">
    <reaction evidence="15">
        <text>ATP + H2O = ADP + phosphate + H(+)</text>
        <dbReference type="Rhea" id="RHEA:13065"/>
        <dbReference type="ChEBI" id="CHEBI:15377"/>
        <dbReference type="ChEBI" id="CHEBI:15378"/>
        <dbReference type="ChEBI" id="CHEBI:30616"/>
        <dbReference type="ChEBI" id="CHEBI:43474"/>
        <dbReference type="ChEBI" id="CHEBI:456216"/>
        <dbReference type="EC" id="3.6.4.13"/>
    </reaction>
</comment>
<dbReference type="Gene3D" id="2.40.50.90">
    <property type="match status" value="1"/>
</dbReference>
<comment type="subcellular location">
    <subcellularLocation>
        <location evidence="1">Cytoplasm</location>
    </subcellularLocation>
</comment>
<feature type="domain" description="Helicase C-terminal" evidence="18">
    <location>
        <begin position="272"/>
        <end position="449"/>
    </location>
</feature>
<evidence type="ECO:0000256" key="12">
    <source>
        <dbReference type="ARBA" id="ARBA00022871"/>
    </source>
</evidence>
<dbReference type="Pfam" id="PF00270">
    <property type="entry name" value="DEAD"/>
    <property type="match status" value="1"/>
</dbReference>
<evidence type="ECO:0000259" key="17">
    <source>
        <dbReference type="PROSITE" id="PS51192"/>
    </source>
</evidence>
<evidence type="ECO:0000313" key="20">
    <source>
        <dbReference type="Proteomes" id="UP000594260"/>
    </source>
</evidence>
<evidence type="ECO:0000256" key="1">
    <source>
        <dbReference type="ARBA" id="ARBA00004496"/>
    </source>
</evidence>
<dbReference type="InterPro" id="IPR027417">
    <property type="entry name" value="P-loop_NTPase"/>
</dbReference>
<protein>
    <recommendedName>
        <fullName evidence="4">Probable ATP-dependent RNA helicase spindle-E</fullName>
        <ecNumber evidence="3">3.6.4.13</ecNumber>
    </recommendedName>
</protein>
<dbReference type="GO" id="GO:0051321">
    <property type="term" value="P:meiotic cell cycle"/>
    <property type="evidence" value="ECO:0007669"/>
    <property type="project" value="UniProtKB-KW"/>
</dbReference>
<dbReference type="InterPro" id="IPR013087">
    <property type="entry name" value="Znf_C2H2_type"/>
</dbReference>
<evidence type="ECO:0000256" key="9">
    <source>
        <dbReference type="ARBA" id="ARBA00022801"/>
    </source>
</evidence>
<keyword evidence="14" id="KW-0469">Meiosis</keyword>